<evidence type="ECO:0000313" key="2">
    <source>
        <dbReference type="EMBL" id="GAA0508738.1"/>
    </source>
</evidence>
<dbReference type="RefSeq" id="WP_343757505.1">
    <property type="nucleotide sequence ID" value="NZ_BAAADB010000012.1"/>
</dbReference>
<accession>A0ABN1BZH2</accession>
<name>A0ABN1BZH2_9DEIO</name>
<keyword evidence="3" id="KW-1185">Reference proteome</keyword>
<evidence type="ECO:0000259" key="1">
    <source>
        <dbReference type="Pfam" id="PF06114"/>
    </source>
</evidence>
<dbReference type="Pfam" id="PF06114">
    <property type="entry name" value="Peptidase_M78"/>
    <property type="match status" value="1"/>
</dbReference>
<organism evidence="2 3">
    <name type="scientific">Deinococcus depolymerans</name>
    <dbReference type="NCBI Taxonomy" id="392408"/>
    <lineage>
        <taxon>Bacteria</taxon>
        <taxon>Thermotogati</taxon>
        <taxon>Deinococcota</taxon>
        <taxon>Deinococci</taxon>
        <taxon>Deinococcales</taxon>
        <taxon>Deinococcaceae</taxon>
        <taxon>Deinococcus</taxon>
    </lineage>
</organism>
<comment type="caution">
    <text evidence="2">The sequence shown here is derived from an EMBL/GenBank/DDBJ whole genome shotgun (WGS) entry which is preliminary data.</text>
</comment>
<dbReference type="EMBL" id="BAAADB010000012">
    <property type="protein sequence ID" value="GAA0508738.1"/>
    <property type="molecule type" value="Genomic_DNA"/>
</dbReference>
<dbReference type="Proteomes" id="UP001500191">
    <property type="component" value="Unassembled WGS sequence"/>
</dbReference>
<feature type="domain" description="IrrE N-terminal-like" evidence="1">
    <location>
        <begin position="47"/>
        <end position="147"/>
    </location>
</feature>
<gene>
    <name evidence="2" type="ORF">GCM10008937_15730</name>
</gene>
<reference evidence="2 3" key="1">
    <citation type="journal article" date="2019" name="Int. J. Syst. Evol. Microbiol.">
        <title>The Global Catalogue of Microorganisms (GCM) 10K type strain sequencing project: providing services to taxonomists for standard genome sequencing and annotation.</title>
        <authorList>
            <consortium name="The Broad Institute Genomics Platform"/>
            <consortium name="The Broad Institute Genome Sequencing Center for Infectious Disease"/>
            <person name="Wu L."/>
            <person name="Ma J."/>
        </authorList>
    </citation>
    <scope>NUCLEOTIDE SEQUENCE [LARGE SCALE GENOMIC DNA]</scope>
    <source>
        <strain evidence="2 3">JCM 14368</strain>
    </source>
</reference>
<dbReference type="Gene3D" id="1.10.10.2910">
    <property type="match status" value="1"/>
</dbReference>
<sequence>MDARLASLLDFAAELQARHDHPSSPRAFAQALGIRLIEGDEDSANAGPPAVVTYNARYGLGRRRFSLWHEMAHVIMGWHGIDADFDSWVGEMDREQLREQAASILAGQLMVPRLVVTDALREHGWTGTAVMHMRTMTGMSESVCLRRLISHEISGSRAAAVFVDRQVVDVATWNYRVPLRRYERIPEPANQLEGVRLSRMSKGRVIGLWEE</sequence>
<evidence type="ECO:0000313" key="3">
    <source>
        <dbReference type="Proteomes" id="UP001500191"/>
    </source>
</evidence>
<dbReference type="InterPro" id="IPR010359">
    <property type="entry name" value="IrrE_HExxH"/>
</dbReference>
<proteinExistence type="predicted"/>
<protein>
    <recommendedName>
        <fullName evidence="1">IrrE N-terminal-like domain-containing protein</fullName>
    </recommendedName>
</protein>